<dbReference type="PhylomeDB" id="A0A0D2VIP3"/>
<keyword evidence="2" id="KW-1185">Reference proteome</keyword>
<dbReference type="STRING" id="595528.A0A0D2VIP3"/>
<dbReference type="Pfam" id="PF10154">
    <property type="entry name" value="Fy-3"/>
    <property type="match status" value="2"/>
</dbReference>
<sequence>MVRIESFETDTHSAPFTVILTLAANAVSATKRGASPDSTISMPPDTSVASGASIAGDAAAASNLSNSIALELDVYVSDIPREVARLLVTKHSVPVYLESTLTEVLSALIRREIVDRLAERDELAIRSLSDVALAARPTTTTPETIHAGTNDMDAPAPDSAAARAAARWGHAFKTEHVVLMEQSSPSIDIDFAEAYHRLMHSSACLKLLQLEQTYSRAVTELVGARQSDSLSRMLEKVGSEYTERDVNVLAARHVEEMQAIEAKWAKDIRELKTTQRRHYREFVLGFQETEPSTPVSPHSVLHSVSSPALVDLKSKRDNFSGFQQMFPFTPVKLKSLFGSKRWQTLANDVFESAGASTFSTAPEPSANSSGIAMEESFTIKLGSQVKTMHNLRLIAGDILTMSAIHAGQTDPTLLQQSASANRVDAGNAFDTQPVRVQTAMTLYSRNLSGLVLIVDKVPRFDSGFQKGKHAWYFAHLCEQSTDFHFQDFAEQIDELRLDLSTMGKQSFASTDFFITRHSNLASFHVVFHLVGERERASSLTSRSPILLGLRNVLAAATSFDVTTVTVPLLLTCVLTSEMNDRWCLKRAELVLKCVKGFMMETSSFGEGTSHTVQFFVPDGVSQSLFGSLSNLINTVFKLSAPLIAQ</sequence>
<organism evidence="1 2">
    <name type="scientific">Capsaspora owczarzaki (strain ATCC 30864)</name>
    <dbReference type="NCBI Taxonomy" id="595528"/>
    <lineage>
        <taxon>Eukaryota</taxon>
        <taxon>Filasterea</taxon>
        <taxon>Capsaspora</taxon>
    </lineage>
</organism>
<proteinExistence type="predicted"/>
<gene>
    <name evidence="1" type="ORF">CAOG_001276</name>
</gene>
<reference evidence="2" key="1">
    <citation type="submission" date="2011-02" db="EMBL/GenBank/DDBJ databases">
        <title>The Genome Sequence of Capsaspora owczarzaki ATCC 30864.</title>
        <authorList>
            <person name="Russ C."/>
            <person name="Cuomo C."/>
            <person name="Burger G."/>
            <person name="Gray M.W."/>
            <person name="Holland P.W.H."/>
            <person name="King N."/>
            <person name="Lang F.B.F."/>
            <person name="Roger A.J."/>
            <person name="Ruiz-Trillo I."/>
            <person name="Young S.K."/>
            <person name="Zeng Q."/>
            <person name="Gargeya S."/>
            <person name="Alvarado L."/>
            <person name="Berlin A."/>
            <person name="Chapman S.B."/>
            <person name="Chen Z."/>
            <person name="Freedman E."/>
            <person name="Gellesch M."/>
            <person name="Goldberg J."/>
            <person name="Griggs A."/>
            <person name="Gujja S."/>
            <person name="Heilman E."/>
            <person name="Heiman D."/>
            <person name="Howarth C."/>
            <person name="Mehta T."/>
            <person name="Neiman D."/>
            <person name="Pearson M."/>
            <person name="Roberts A."/>
            <person name="Saif S."/>
            <person name="Shea T."/>
            <person name="Shenoy N."/>
            <person name="Sisk P."/>
            <person name="Stolte C."/>
            <person name="Sykes S."/>
            <person name="White J."/>
            <person name="Yandava C."/>
            <person name="Haas B."/>
            <person name="Nusbaum C."/>
            <person name="Birren B."/>
        </authorList>
    </citation>
    <scope>NUCLEOTIDE SEQUENCE</scope>
    <source>
        <strain evidence="2">ATCC 30864</strain>
    </source>
</reference>
<dbReference type="EMBL" id="KE346361">
    <property type="protein sequence ID" value="KJE89857.1"/>
    <property type="molecule type" value="Genomic_DNA"/>
</dbReference>
<dbReference type="eggNOG" id="KOG4506">
    <property type="taxonomic scope" value="Eukaryota"/>
</dbReference>
<dbReference type="InterPro" id="IPR019311">
    <property type="entry name" value="Fy-3"/>
</dbReference>
<accession>A0A0D2VIP3</accession>
<protein>
    <submittedName>
        <fullName evidence="1">Uncharacterized protein</fullName>
    </submittedName>
</protein>
<dbReference type="PANTHER" id="PTHR16525">
    <property type="entry name" value="PROTEIN C12ORF4"/>
    <property type="match status" value="1"/>
</dbReference>
<dbReference type="GO" id="GO:0005737">
    <property type="term" value="C:cytoplasm"/>
    <property type="evidence" value="ECO:0007669"/>
    <property type="project" value="TreeGrafter"/>
</dbReference>
<evidence type="ECO:0000313" key="1">
    <source>
        <dbReference type="EMBL" id="KJE89857.1"/>
    </source>
</evidence>
<evidence type="ECO:0000313" key="2">
    <source>
        <dbReference type="Proteomes" id="UP000008743"/>
    </source>
</evidence>
<name>A0A0D2VIP3_CAPO3</name>
<dbReference type="Proteomes" id="UP000008743">
    <property type="component" value="Unassembled WGS sequence"/>
</dbReference>
<dbReference type="OrthoDB" id="415359at2759"/>
<dbReference type="InParanoid" id="A0A0D2VIP3"/>
<dbReference type="PANTHER" id="PTHR16525:SF0">
    <property type="entry name" value="PROTEIN C12ORF4"/>
    <property type="match status" value="1"/>
</dbReference>
<dbReference type="AlphaFoldDB" id="A0A0D2VIP3"/>